<dbReference type="InterPro" id="IPR024187">
    <property type="entry name" value="Sig_transdc_resp-reg_cit/mal"/>
</dbReference>
<dbReference type="PANTHER" id="PTHR45526">
    <property type="entry name" value="TRANSCRIPTIONAL REGULATORY PROTEIN DPIA"/>
    <property type="match status" value="1"/>
</dbReference>
<dbReference type="InterPro" id="IPR036388">
    <property type="entry name" value="WH-like_DNA-bd_sf"/>
</dbReference>
<dbReference type="Proteomes" id="UP001589836">
    <property type="component" value="Unassembled WGS sequence"/>
</dbReference>
<evidence type="ECO:0000256" key="9">
    <source>
        <dbReference type="PROSITE-ProRule" id="PRU00169"/>
    </source>
</evidence>
<dbReference type="PIRSF" id="PIRSF006171">
    <property type="entry name" value="RR_citrat_malat"/>
    <property type="match status" value="1"/>
</dbReference>
<evidence type="ECO:0000256" key="1">
    <source>
        <dbReference type="ARBA" id="ARBA00004496"/>
    </source>
</evidence>
<evidence type="ECO:0000256" key="5">
    <source>
        <dbReference type="ARBA" id="ARBA00023015"/>
    </source>
</evidence>
<keyword evidence="7" id="KW-0010">Activator</keyword>
<keyword evidence="12" id="KW-1185">Reference proteome</keyword>
<keyword evidence="4" id="KW-0902">Two-component regulatory system</keyword>
<dbReference type="CDD" id="cd19925">
    <property type="entry name" value="REC_citrate_TCS"/>
    <property type="match status" value="1"/>
</dbReference>
<dbReference type="PANTHER" id="PTHR45526:SF1">
    <property type="entry name" value="TRANSCRIPTIONAL REGULATORY PROTEIN DCUR-RELATED"/>
    <property type="match status" value="1"/>
</dbReference>
<evidence type="ECO:0000256" key="4">
    <source>
        <dbReference type="ARBA" id="ARBA00023012"/>
    </source>
</evidence>
<keyword evidence="3 9" id="KW-0597">Phosphoprotein</keyword>
<evidence type="ECO:0000259" key="10">
    <source>
        <dbReference type="PROSITE" id="PS50110"/>
    </source>
</evidence>
<keyword evidence="2" id="KW-0963">Cytoplasm</keyword>
<evidence type="ECO:0000256" key="8">
    <source>
        <dbReference type="ARBA" id="ARBA00023163"/>
    </source>
</evidence>
<keyword evidence="8" id="KW-0804">Transcription</keyword>
<dbReference type="InterPro" id="IPR001789">
    <property type="entry name" value="Sig_transdc_resp-reg_receiver"/>
</dbReference>
<feature type="domain" description="Response regulatory" evidence="10">
    <location>
        <begin position="2"/>
        <end position="118"/>
    </location>
</feature>
<dbReference type="EMBL" id="JBHLTP010000011">
    <property type="protein sequence ID" value="MFC0524702.1"/>
    <property type="molecule type" value="Genomic_DNA"/>
</dbReference>
<dbReference type="Gene3D" id="3.40.50.2300">
    <property type="match status" value="1"/>
</dbReference>
<keyword evidence="5" id="KW-0805">Transcription regulation</keyword>
<evidence type="ECO:0000313" key="11">
    <source>
        <dbReference type="EMBL" id="MFC0524702.1"/>
    </source>
</evidence>
<evidence type="ECO:0000256" key="6">
    <source>
        <dbReference type="ARBA" id="ARBA00023125"/>
    </source>
</evidence>
<dbReference type="Pfam" id="PF00072">
    <property type="entry name" value="Response_reg"/>
    <property type="match status" value="1"/>
</dbReference>
<name>A0ABV6LQX9_9BACI</name>
<feature type="modified residue" description="4-aspartylphosphate" evidence="9">
    <location>
        <position position="53"/>
    </location>
</feature>
<protein>
    <submittedName>
        <fullName evidence="11">Response regulator</fullName>
    </submittedName>
</protein>
<proteinExistence type="predicted"/>
<dbReference type="SUPFAM" id="SSF46785">
    <property type="entry name" value="Winged helix' DNA-binding domain"/>
    <property type="match status" value="1"/>
</dbReference>
<dbReference type="SMART" id="SM00448">
    <property type="entry name" value="REC"/>
    <property type="match status" value="1"/>
</dbReference>
<dbReference type="PROSITE" id="PS50110">
    <property type="entry name" value="RESPONSE_REGULATORY"/>
    <property type="match status" value="1"/>
</dbReference>
<evidence type="ECO:0000313" key="12">
    <source>
        <dbReference type="Proteomes" id="UP001589836"/>
    </source>
</evidence>
<evidence type="ECO:0000256" key="7">
    <source>
        <dbReference type="ARBA" id="ARBA00023159"/>
    </source>
</evidence>
<organism evidence="11 12">
    <name type="scientific">Pontibacillus salicampi</name>
    <dbReference type="NCBI Taxonomy" id="1449801"/>
    <lineage>
        <taxon>Bacteria</taxon>
        <taxon>Bacillati</taxon>
        <taxon>Bacillota</taxon>
        <taxon>Bacilli</taxon>
        <taxon>Bacillales</taxon>
        <taxon>Bacillaceae</taxon>
        <taxon>Pontibacillus</taxon>
    </lineage>
</organism>
<comment type="subcellular location">
    <subcellularLocation>
        <location evidence="1">Cytoplasm</location>
    </subcellularLocation>
</comment>
<dbReference type="InterPro" id="IPR011006">
    <property type="entry name" value="CheY-like_superfamily"/>
</dbReference>
<evidence type="ECO:0000256" key="3">
    <source>
        <dbReference type="ARBA" id="ARBA00022553"/>
    </source>
</evidence>
<keyword evidence="6" id="KW-0238">DNA-binding</keyword>
<dbReference type="InterPro" id="IPR036390">
    <property type="entry name" value="WH_DNA-bd_sf"/>
</dbReference>
<evidence type="ECO:0000256" key="2">
    <source>
        <dbReference type="ARBA" id="ARBA00022490"/>
    </source>
</evidence>
<dbReference type="Gene3D" id="1.10.10.10">
    <property type="entry name" value="Winged helix-like DNA-binding domain superfamily/Winged helix DNA-binding domain"/>
    <property type="match status" value="1"/>
</dbReference>
<sequence length="239" mass="27786">MKVLIVEDDPMVAQLNKQHTERVEGFEVMGVTSNAEQAMHFIEQNEVDLILLDVFMPGINGIHFLRGLRKQNEDVDVILITAACQMDQIQQSLRLGAVDYLIKPFEYDRLKEALVNYRESQLKFPHQNTTVTQQEVDFLLRKERNEQKEKNSIPAFLPKGLTPNTLQTVIESIENMDSKAFTTNEIADATRVSRVSVRKYLKFLNEIGFLEENLVYGVGRPIYKYYVREHDRSIINRYM</sequence>
<accession>A0ABV6LQX9</accession>
<comment type="caution">
    <text evidence="11">The sequence shown here is derived from an EMBL/GenBank/DDBJ whole genome shotgun (WGS) entry which is preliminary data.</text>
</comment>
<gene>
    <name evidence="11" type="ORF">ACFFGV_14080</name>
</gene>
<reference evidence="11 12" key="1">
    <citation type="submission" date="2024-09" db="EMBL/GenBank/DDBJ databases">
        <authorList>
            <person name="Sun Q."/>
            <person name="Mori K."/>
        </authorList>
    </citation>
    <scope>NUCLEOTIDE SEQUENCE [LARGE SCALE GENOMIC DNA]</scope>
    <source>
        <strain evidence="11 12">NCAIM B.02529</strain>
    </source>
</reference>
<dbReference type="SUPFAM" id="SSF52172">
    <property type="entry name" value="CheY-like"/>
    <property type="match status" value="1"/>
</dbReference>
<dbReference type="InterPro" id="IPR051271">
    <property type="entry name" value="2C-system_Tx_regulators"/>
</dbReference>
<dbReference type="RefSeq" id="WP_377348951.1">
    <property type="nucleotide sequence ID" value="NZ_JBHLTP010000011.1"/>
</dbReference>